<evidence type="ECO:0000313" key="2">
    <source>
        <dbReference type="EMBL" id="QDV36915.1"/>
    </source>
</evidence>
<evidence type="ECO:0000259" key="1">
    <source>
        <dbReference type="Pfam" id="PF08401"/>
    </source>
</evidence>
<dbReference type="RefSeq" id="WP_197446317.1">
    <property type="nucleotide sequence ID" value="NZ_CP036426.1"/>
</dbReference>
<keyword evidence="2" id="KW-0548">Nucleotidyltransferase</keyword>
<sequence>MASQQQLRASITEQIIAALESGNTPPWRRPWRVGPNAGSPANVVSKKPYRGINPILLELASARHDLTSKWWGTFRQWKDLGGKVMPRPSHVPPGRWGTTIVFWSPITKAVQGEEGDEKTDRFFIMRS</sequence>
<dbReference type="GO" id="GO:0003697">
    <property type="term" value="F:single-stranded DNA binding"/>
    <property type="evidence" value="ECO:0007669"/>
    <property type="project" value="InterPro"/>
</dbReference>
<feature type="domain" description="N-terminal" evidence="1">
    <location>
        <begin position="6"/>
        <end position="121"/>
    </location>
</feature>
<keyword evidence="3" id="KW-1185">Reference proteome</keyword>
<dbReference type="Proteomes" id="UP000317835">
    <property type="component" value="Chromosome"/>
</dbReference>
<gene>
    <name evidence="2" type="primary">traC</name>
    <name evidence="2" type="ORF">ElP_48450</name>
</gene>
<dbReference type="GO" id="GO:0016779">
    <property type="term" value="F:nucleotidyltransferase activity"/>
    <property type="evidence" value="ECO:0007669"/>
    <property type="project" value="UniProtKB-KW"/>
</dbReference>
<name>A0A518H7X2_9BACT</name>
<protein>
    <submittedName>
        <fullName evidence="2">DNA primase TraC</fullName>
        <ecNumber evidence="2">2.7.7.-</ecNumber>
    </submittedName>
</protein>
<keyword evidence="2" id="KW-0808">Transferase</keyword>
<evidence type="ECO:0000313" key="3">
    <source>
        <dbReference type="Proteomes" id="UP000317835"/>
    </source>
</evidence>
<proteinExistence type="predicted"/>
<organism evidence="2 3">
    <name type="scientific">Tautonia plasticadhaerens</name>
    <dbReference type="NCBI Taxonomy" id="2527974"/>
    <lineage>
        <taxon>Bacteria</taxon>
        <taxon>Pseudomonadati</taxon>
        <taxon>Planctomycetota</taxon>
        <taxon>Planctomycetia</taxon>
        <taxon>Isosphaerales</taxon>
        <taxon>Isosphaeraceae</taxon>
        <taxon>Tautonia</taxon>
    </lineage>
</organism>
<dbReference type="EMBL" id="CP036426">
    <property type="protein sequence ID" value="QDV36915.1"/>
    <property type="molecule type" value="Genomic_DNA"/>
</dbReference>
<dbReference type="KEGG" id="tpla:ElP_48450"/>
<accession>A0A518H7X2</accession>
<reference evidence="2 3" key="1">
    <citation type="submission" date="2019-02" db="EMBL/GenBank/DDBJ databases">
        <title>Deep-cultivation of Planctomycetes and their phenomic and genomic characterization uncovers novel biology.</title>
        <authorList>
            <person name="Wiegand S."/>
            <person name="Jogler M."/>
            <person name="Boedeker C."/>
            <person name="Pinto D."/>
            <person name="Vollmers J."/>
            <person name="Rivas-Marin E."/>
            <person name="Kohn T."/>
            <person name="Peeters S.H."/>
            <person name="Heuer A."/>
            <person name="Rast P."/>
            <person name="Oberbeckmann S."/>
            <person name="Bunk B."/>
            <person name="Jeske O."/>
            <person name="Meyerdierks A."/>
            <person name="Storesund J.E."/>
            <person name="Kallscheuer N."/>
            <person name="Luecker S."/>
            <person name="Lage O.M."/>
            <person name="Pohl T."/>
            <person name="Merkel B.J."/>
            <person name="Hornburger P."/>
            <person name="Mueller R.-W."/>
            <person name="Bruemmer F."/>
            <person name="Labrenz M."/>
            <person name="Spormann A.M."/>
            <person name="Op den Camp H."/>
            <person name="Overmann J."/>
            <person name="Amann R."/>
            <person name="Jetten M.S.M."/>
            <person name="Mascher T."/>
            <person name="Medema M.H."/>
            <person name="Devos D.P."/>
            <person name="Kaster A.-K."/>
            <person name="Ovreas L."/>
            <person name="Rohde M."/>
            <person name="Galperin M.Y."/>
            <person name="Jogler C."/>
        </authorList>
    </citation>
    <scope>NUCLEOTIDE SEQUENCE [LARGE SCALE GENOMIC DNA]</scope>
    <source>
        <strain evidence="2 3">ElP</strain>
    </source>
</reference>
<dbReference type="Pfam" id="PF08401">
    <property type="entry name" value="ArdcN"/>
    <property type="match status" value="1"/>
</dbReference>
<dbReference type="AlphaFoldDB" id="A0A518H7X2"/>
<dbReference type="EC" id="2.7.7.-" evidence="2"/>
<dbReference type="InterPro" id="IPR013610">
    <property type="entry name" value="ArdC_N"/>
</dbReference>